<accession>A0A2R3Z0S7</accession>
<dbReference type="Proteomes" id="UP000241507">
    <property type="component" value="Chromosome"/>
</dbReference>
<evidence type="ECO:0000313" key="1">
    <source>
        <dbReference type="EMBL" id="AVR43838.1"/>
    </source>
</evidence>
<sequence>MLLYRQRRKIIRYFRLMQVLVKTFFTPVNEKTIFFDTSEIAINRYLYCFLKMFQLEGYTVYITLDIKTANILCNTKGEFKYASWLISEKVIKFGMPSSAILEISKDRLSNAYYNQNKQGYRVPVCCYPWFYTNMSGFSNMELKENRKNSVFMSGNIDPRYYDSISDTPIFRKLPSRKKTADFLRNISYFYPVKNNEELNSFLNNSIDNKVIIIDSSQDFRIELETLPFILQKFLFYLALPGIVVPQSHNLPEAMLFGCIPIIHKEYAELLDPPLESFKNAIVFNSLGELKTIIEQAFELNDSEVKQIRQNVLEYYKKYLSPEAVVEKVLQGPERIFIQAERVSLIELTNNV</sequence>
<gene>
    <name evidence="1" type="ORF">C7S20_00315</name>
</gene>
<name>A0A2R3Z0S7_9FLAO</name>
<organism evidence="1 2">
    <name type="scientific">Christiangramia fulva</name>
    <dbReference type="NCBI Taxonomy" id="2126553"/>
    <lineage>
        <taxon>Bacteria</taxon>
        <taxon>Pseudomonadati</taxon>
        <taxon>Bacteroidota</taxon>
        <taxon>Flavobacteriia</taxon>
        <taxon>Flavobacteriales</taxon>
        <taxon>Flavobacteriaceae</taxon>
        <taxon>Christiangramia</taxon>
    </lineage>
</organism>
<dbReference type="RefSeq" id="WP_107010625.1">
    <property type="nucleotide sequence ID" value="NZ_CP028136.1"/>
</dbReference>
<dbReference type="EMBL" id="CP028136">
    <property type="protein sequence ID" value="AVR43838.1"/>
    <property type="molecule type" value="Genomic_DNA"/>
</dbReference>
<dbReference type="OrthoDB" id="643584at2"/>
<evidence type="ECO:0008006" key="3">
    <source>
        <dbReference type="Google" id="ProtNLM"/>
    </source>
</evidence>
<dbReference type="AlphaFoldDB" id="A0A2R3Z0S7"/>
<keyword evidence="2" id="KW-1185">Reference proteome</keyword>
<proteinExistence type="predicted"/>
<reference evidence="2" key="1">
    <citation type="submission" date="2018-03" db="EMBL/GenBank/DDBJ databases">
        <title>Gramella fulva sp. nov., isolated from a dry surface of tidal flat.</title>
        <authorList>
            <person name="Hwang S.H."/>
            <person name="Hwang W.M."/>
            <person name="Kang K."/>
            <person name="Ahn T.-Y."/>
        </authorList>
    </citation>
    <scope>NUCLEOTIDE SEQUENCE [LARGE SCALE GENOMIC DNA]</scope>
    <source>
        <strain evidence="2">SH35</strain>
    </source>
</reference>
<protein>
    <recommendedName>
        <fullName evidence="3">Exostosin GT47 domain-containing protein</fullName>
    </recommendedName>
</protein>
<evidence type="ECO:0000313" key="2">
    <source>
        <dbReference type="Proteomes" id="UP000241507"/>
    </source>
</evidence>
<dbReference type="KEGG" id="grs:C7S20_00315"/>